<dbReference type="AlphaFoldDB" id="A0A9Q3CSX7"/>
<evidence type="ECO:0000313" key="1">
    <source>
        <dbReference type="EMBL" id="MBW0487877.1"/>
    </source>
</evidence>
<organism evidence="1 2">
    <name type="scientific">Austropuccinia psidii MF-1</name>
    <dbReference type="NCBI Taxonomy" id="1389203"/>
    <lineage>
        <taxon>Eukaryota</taxon>
        <taxon>Fungi</taxon>
        <taxon>Dikarya</taxon>
        <taxon>Basidiomycota</taxon>
        <taxon>Pucciniomycotina</taxon>
        <taxon>Pucciniomycetes</taxon>
        <taxon>Pucciniales</taxon>
        <taxon>Sphaerophragmiaceae</taxon>
        <taxon>Austropuccinia</taxon>
    </lineage>
</organism>
<accession>A0A9Q3CSX7</accession>
<dbReference type="EMBL" id="AVOT02009324">
    <property type="protein sequence ID" value="MBW0487877.1"/>
    <property type="molecule type" value="Genomic_DNA"/>
</dbReference>
<gene>
    <name evidence="1" type="ORF">O181_027592</name>
</gene>
<dbReference type="Proteomes" id="UP000765509">
    <property type="component" value="Unassembled WGS sequence"/>
</dbReference>
<sequence length="81" mass="9282">MKEKFIEILFQYREAFASDNEPLWAIKGQEVDLMLTVERPYPPLLGRTTYPASPKAREAVETHIKELMKPGVLRKAGHNGK</sequence>
<comment type="caution">
    <text evidence="1">The sequence shown here is derived from an EMBL/GenBank/DDBJ whole genome shotgun (WGS) entry which is preliminary data.</text>
</comment>
<dbReference type="OrthoDB" id="3068303at2759"/>
<name>A0A9Q3CSX7_9BASI</name>
<protein>
    <submittedName>
        <fullName evidence="1">Uncharacterized protein</fullName>
    </submittedName>
</protein>
<keyword evidence="2" id="KW-1185">Reference proteome</keyword>
<reference evidence="1" key="1">
    <citation type="submission" date="2021-03" db="EMBL/GenBank/DDBJ databases">
        <title>Draft genome sequence of rust myrtle Austropuccinia psidii MF-1, a brazilian biotype.</title>
        <authorList>
            <person name="Quecine M.C."/>
            <person name="Pachon D.M.R."/>
            <person name="Bonatelli M.L."/>
            <person name="Correr F.H."/>
            <person name="Franceschini L.M."/>
            <person name="Leite T.F."/>
            <person name="Margarido G.R.A."/>
            <person name="Almeida C.A."/>
            <person name="Ferrarezi J.A."/>
            <person name="Labate C.A."/>
        </authorList>
    </citation>
    <scope>NUCLEOTIDE SEQUENCE</scope>
    <source>
        <strain evidence="1">MF-1</strain>
    </source>
</reference>
<proteinExistence type="predicted"/>
<evidence type="ECO:0000313" key="2">
    <source>
        <dbReference type="Proteomes" id="UP000765509"/>
    </source>
</evidence>